<protein>
    <recommendedName>
        <fullName evidence="5">YqgF/RNase H-like domain-containing protein</fullName>
    </recommendedName>
</protein>
<evidence type="ECO:0000256" key="3">
    <source>
        <dbReference type="ARBA" id="ARBA00022722"/>
    </source>
</evidence>
<dbReference type="SMART" id="SM00732">
    <property type="entry name" value="YqgFc"/>
    <property type="match status" value="1"/>
</dbReference>
<sequence>MRILGLDLGERRVGVAVSDPEGKVAHPLAQLEPTGRRDLVAQVARLVSEQGVERVVVGLPVRLDGTLGKEARRAEATVEALRASLRVPVAV</sequence>
<evidence type="ECO:0000259" key="5">
    <source>
        <dbReference type="SMART" id="SM00732"/>
    </source>
</evidence>
<keyword evidence="3" id="KW-0540">Nuclease</keyword>
<evidence type="ECO:0000256" key="4">
    <source>
        <dbReference type="ARBA" id="ARBA00022801"/>
    </source>
</evidence>
<dbReference type="GO" id="GO:0004518">
    <property type="term" value="F:nuclease activity"/>
    <property type="evidence" value="ECO:0007669"/>
    <property type="project" value="UniProtKB-KW"/>
</dbReference>
<dbReference type="InterPro" id="IPR005227">
    <property type="entry name" value="YqgF"/>
</dbReference>
<dbReference type="GO" id="GO:0000967">
    <property type="term" value="P:rRNA 5'-end processing"/>
    <property type="evidence" value="ECO:0007669"/>
    <property type="project" value="TreeGrafter"/>
</dbReference>
<feature type="domain" description="YqgF/RNase H-like" evidence="5">
    <location>
        <begin position="1"/>
        <end position="90"/>
    </location>
</feature>
<dbReference type="SUPFAM" id="SSF53098">
    <property type="entry name" value="Ribonuclease H-like"/>
    <property type="match status" value="1"/>
</dbReference>
<dbReference type="InterPro" id="IPR012337">
    <property type="entry name" value="RNaseH-like_sf"/>
</dbReference>
<evidence type="ECO:0000256" key="1">
    <source>
        <dbReference type="ARBA" id="ARBA00022490"/>
    </source>
</evidence>
<proteinExistence type="predicted"/>
<dbReference type="InterPro" id="IPR006641">
    <property type="entry name" value="YqgF/RNaseH-like_dom"/>
</dbReference>
<evidence type="ECO:0000313" key="6">
    <source>
        <dbReference type="EMBL" id="GAH72035.1"/>
    </source>
</evidence>
<organism evidence="6">
    <name type="scientific">marine sediment metagenome</name>
    <dbReference type="NCBI Taxonomy" id="412755"/>
    <lineage>
        <taxon>unclassified sequences</taxon>
        <taxon>metagenomes</taxon>
        <taxon>ecological metagenomes</taxon>
    </lineage>
</organism>
<dbReference type="PANTHER" id="PTHR33317:SF4">
    <property type="entry name" value="POLYNUCLEOTIDYL TRANSFERASE, RIBONUCLEASE H-LIKE SUPERFAMILY PROTEIN"/>
    <property type="match status" value="1"/>
</dbReference>
<dbReference type="Gene3D" id="3.30.420.140">
    <property type="entry name" value="YqgF/RNase H-like domain"/>
    <property type="match status" value="1"/>
</dbReference>
<dbReference type="AlphaFoldDB" id="X1IS19"/>
<dbReference type="PANTHER" id="PTHR33317">
    <property type="entry name" value="POLYNUCLEOTIDYL TRANSFERASE, RIBONUCLEASE H-LIKE SUPERFAMILY PROTEIN"/>
    <property type="match status" value="1"/>
</dbReference>
<dbReference type="NCBIfam" id="TIGR00250">
    <property type="entry name" value="RNAse_H_YqgF"/>
    <property type="match status" value="1"/>
</dbReference>
<gene>
    <name evidence="6" type="ORF">S03H2_47477</name>
</gene>
<name>X1IS19_9ZZZZ</name>
<dbReference type="CDD" id="cd16964">
    <property type="entry name" value="YqgF"/>
    <property type="match status" value="1"/>
</dbReference>
<dbReference type="InterPro" id="IPR037027">
    <property type="entry name" value="YqgF/RNaseH-like_dom_sf"/>
</dbReference>
<dbReference type="GO" id="GO:0005829">
    <property type="term" value="C:cytosol"/>
    <property type="evidence" value="ECO:0007669"/>
    <property type="project" value="TreeGrafter"/>
</dbReference>
<comment type="caution">
    <text evidence="6">The sequence shown here is derived from an EMBL/GenBank/DDBJ whole genome shotgun (WGS) entry which is preliminary data.</text>
</comment>
<reference evidence="6" key="1">
    <citation type="journal article" date="2014" name="Front. Microbiol.">
        <title>High frequency of phylogenetically diverse reductive dehalogenase-homologous genes in deep subseafloor sedimentary metagenomes.</title>
        <authorList>
            <person name="Kawai M."/>
            <person name="Futagami T."/>
            <person name="Toyoda A."/>
            <person name="Takaki Y."/>
            <person name="Nishi S."/>
            <person name="Hori S."/>
            <person name="Arai W."/>
            <person name="Tsubouchi T."/>
            <person name="Morono Y."/>
            <person name="Uchiyama I."/>
            <person name="Ito T."/>
            <person name="Fujiyama A."/>
            <person name="Inagaki F."/>
            <person name="Takami H."/>
        </authorList>
    </citation>
    <scope>NUCLEOTIDE SEQUENCE</scope>
    <source>
        <strain evidence="6">Expedition CK06-06</strain>
    </source>
</reference>
<accession>X1IS19</accession>
<keyword evidence="1" id="KW-0963">Cytoplasm</keyword>
<dbReference type="GO" id="GO:0016787">
    <property type="term" value="F:hydrolase activity"/>
    <property type="evidence" value="ECO:0007669"/>
    <property type="project" value="UniProtKB-KW"/>
</dbReference>
<dbReference type="EMBL" id="BARU01029878">
    <property type="protein sequence ID" value="GAH72035.1"/>
    <property type="molecule type" value="Genomic_DNA"/>
</dbReference>
<feature type="non-terminal residue" evidence="6">
    <location>
        <position position="91"/>
    </location>
</feature>
<keyword evidence="4" id="KW-0378">Hydrolase</keyword>
<dbReference type="Pfam" id="PF03652">
    <property type="entry name" value="RuvX"/>
    <property type="match status" value="1"/>
</dbReference>
<evidence type="ECO:0000256" key="2">
    <source>
        <dbReference type="ARBA" id="ARBA00022517"/>
    </source>
</evidence>
<keyword evidence="2" id="KW-0690">Ribosome biogenesis</keyword>